<proteinExistence type="predicted"/>
<keyword evidence="1" id="KW-1133">Transmembrane helix</keyword>
<sequence length="158" mass="17580">MFRRSAAMLAQRRAIHVPRKPSDAPATGWRRHLTAFRDRPASHITAFALLHELTAVAPLALVYYTLAYFEPPVPLPAALLAEGNRYISRARAYLGYPPLDEHSPVLAHLAASYAIVKAAAPLRIALSLLLTPPVARFCVVPLAKLIERARNTLFRRRN</sequence>
<protein>
    <submittedName>
        <fullName evidence="2">Uncharacterized protein</fullName>
    </submittedName>
</protein>
<name>A0A9W7Y622_9FUNG</name>
<keyword evidence="1" id="KW-0812">Transmembrane</keyword>
<feature type="transmembrane region" description="Helical" evidence="1">
    <location>
        <begin position="46"/>
        <end position="66"/>
    </location>
</feature>
<feature type="transmembrane region" description="Helical" evidence="1">
    <location>
        <begin position="124"/>
        <end position="146"/>
    </location>
</feature>
<accession>A0A9W7Y622</accession>
<dbReference type="EMBL" id="JANBOJ010000026">
    <property type="protein sequence ID" value="KAJ1724609.1"/>
    <property type="molecule type" value="Genomic_DNA"/>
</dbReference>
<dbReference type="Pfam" id="PF10306">
    <property type="entry name" value="FLILHELTA"/>
    <property type="match status" value="1"/>
</dbReference>
<dbReference type="OrthoDB" id="5580261at2759"/>
<dbReference type="InterPro" id="IPR018811">
    <property type="entry name" value="MRX11"/>
</dbReference>
<organism evidence="2 3">
    <name type="scientific">Coemansia erecta</name>
    <dbReference type="NCBI Taxonomy" id="147472"/>
    <lineage>
        <taxon>Eukaryota</taxon>
        <taxon>Fungi</taxon>
        <taxon>Fungi incertae sedis</taxon>
        <taxon>Zoopagomycota</taxon>
        <taxon>Kickxellomycotina</taxon>
        <taxon>Kickxellomycetes</taxon>
        <taxon>Kickxellales</taxon>
        <taxon>Kickxellaceae</taxon>
        <taxon>Coemansia</taxon>
    </lineage>
</organism>
<dbReference type="PANTHER" id="PTHR28002:SF1">
    <property type="entry name" value="MIOREX COMPLEX COMPONENT 11"/>
    <property type="match status" value="1"/>
</dbReference>
<evidence type="ECO:0000256" key="1">
    <source>
        <dbReference type="SAM" id="Phobius"/>
    </source>
</evidence>
<dbReference type="PANTHER" id="PTHR28002">
    <property type="entry name" value="MIOREX COMPLEX COMPONENT 11"/>
    <property type="match status" value="1"/>
</dbReference>
<evidence type="ECO:0000313" key="2">
    <source>
        <dbReference type="EMBL" id="KAJ1724609.1"/>
    </source>
</evidence>
<dbReference type="AlphaFoldDB" id="A0A9W7Y622"/>
<keyword evidence="1" id="KW-0472">Membrane</keyword>
<dbReference type="Proteomes" id="UP001149813">
    <property type="component" value="Unassembled WGS sequence"/>
</dbReference>
<dbReference type="GO" id="GO:0005739">
    <property type="term" value="C:mitochondrion"/>
    <property type="evidence" value="ECO:0007669"/>
    <property type="project" value="TreeGrafter"/>
</dbReference>
<evidence type="ECO:0000313" key="3">
    <source>
        <dbReference type="Proteomes" id="UP001149813"/>
    </source>
</evidence>
<keyword evidence="3" id="KW-1185">Reference proteome</keyword>
<comment type="caution">
    <text evidence="2">The sequence shown here is derived from an EMBL/GenBank/DDBJ whole genome shotgun (WGS) entry which is preliminary data.</text>
</comment>
<reference evidence="2" key="1">
    <citation type="submission" date="2022-07" db="EMBL/GenBank/DDBJ databases">
        <title>Phylogenomic reconstructions and comparative analyses of Kickxellomycotina fungi.</title>
        <authorList>
            <person name="Reynolds N.K."/>
            <person name="Stajich J.E."/>
            <person name="Barry K."/>
            <person name="Grigoriev I.V."/>
            <person name="Crous P."/>
            <person name="Smith M.E."/>
        </authorList>
    </citation>
    <scope>NUCLEOTIDE SEQUENCE</scope>
    <source>
        <strain evidence="2">NBRC 32514</strain>
    </source>
</reference>
<gene>
    <name evidence="2" type="ORF">LPJ53_001145</name>
</gene>